<dbReference type="InterPro" id="IPR018148">
    <property type="entry name" value="Methylglyoxal_synth_AS"/>
</dbReference>
<evidence type="ECO:0000256" key="1">
    <source>
        <dbReference type="ARBA" id="ARBA00006287"/>
    </source>
</evidence>
<evidence type="ECO:0000313" key="4">
    <source>
        <dbReference type="Proteomes" id="UP000245812"/>
    </source>
</evidence>
<keyword evidence="4" id="KW-1185">Reference proteome</keyword>
<protein>
    <recommendedName>
        <fullName evidence="2">MGS-like domain-containing protein</fullName>
    </recommendedName>
</protein>
<reference evidence="3 4" key="1">
    <citation type="submission" date="2018-05" db="EMBL/GenBank/DDBJ databases">
        <title>Genomic Encyclopedia of Type Strains, Phase IV (KMG-IV): sequencing the most valuable type-strain genomes for metagenomic binning, comparative biology and taxonomic classification.</title>
        <authorList>
            <person name="Goeker M."/>
        </authorList>
    </citation>
    <scope>NUCLEOTIDE SEQUENCE [LARGE SCALE GENOMIC DNA]</scope>
    <source>
        <strain evidence="3 4">DSM 14263</strain>
    </source>
</reference>
<dbReference type="RefSeq" id="WP_109723718.1">
    <property type="nucleotide sequence ID" value="NZ_MSZV01000018.1"/>
</dbReference>
<evidence type="ECO:0000313" key="3">
    <source>
        <dbReference type="EMBL" id="PWK86717.1"/>
    </source>
</evidence>
<dbReference type="PANTHER" id="PTHR30492:SF0">
    <property type="entry name" value="METHYLGLYOXAL SYNTHASE"/>
    <property type="match status" value="1"/>
</dbReference>
<dbReference type="PANTHER" id="PTHR30492">
    <property type="entry name" value="METHYLGLYOXAL SYNTHASE"/>
    <property type="match status" value="1"/>
</dbReference>
<dbReference type="EMBL" id="QGHC01000007">
    <property type="protein sequence ID" value="PWK86717.1"/>
    <property type="molecule type" value="Genomic_DNA"/>
</dbReference>
<dbReference type="Gene3D" id="3.40.50.1380">
    <property type="entry name" value="Methylglyoxal synthase-like domain"/>
    <property type="match status" value="2"/>
</dbReference>
<comment type="caution">
    <text evidence="3">The sequence shown here is derived from an EMBL/GenBank/DDBJ whole genome shotgun (WGS) entry which is preliminary data.</text>
</comment>
<accession>A0A316HZG1</accession>
<comment type="similarity">
    <text evidence="1">Belongs to the methylglyoxal synthase family.</text>
</comment>
<dbReference type="OrthoDB" id="9787147at2"/>
<dbReference type="InterPro" id="IPR036914">
    <property type="entry name" value="MGS-like_dom_sf"/>
</dbReference>
<dbReference type="GO" id="GO:0005829">
    <property type="term" value="C:cytosol"/>
    <property type="evidence" value="ECO:0007669"/>
    <property type="project" value="TreeGrafter"/>
</dbReference>
<feature type="domain" description="MGS-like" evidence="2">
    <location>
        <begin position="148"/>
        <end position="290"/>
    </location>
</feature>
<gene>
    <name evidence="3" type="ORF">C7456_107108</name>
</gene>
<dbReference type="PROSITE" id="PS51855">
    <property type="entry name" value="MGS"/>
    <property type="match status" value="1"/>
</dbReference>
<evidence type="ECO:0000259" key="2">
    <source>
        <dbReference type="PROSITE" id="PS51855"/>
    </source>
</evidence>
<organism evidence="3 4">
    <name type="scientific">Fulvimonas soli</name>
    <dbReference type="NCBI Taxonomy" id="155197"/>
    <lineage>
        <taxon>Bacteria</taxon>
        <taxon>Pseudomonadati</taxon>
        <taxon>Pseudomonadota</taxon>
        <taxon>Gammaproteobacteria</taxon>
        <taxon>Lysobacterales</taxon>
        <taxon>Rhodanobacteraceae</taxon>
        <taxon>Fulvimonas</taxon>
    </lineage>
</organism>
<dbReference type="GO" id="GO:0008929">
    <property type="term" value="F:methylglyoxal synthase activity"/>
    <property type="evidence" value="ECO:0007669"/>
    <property type="project" value="InterPro"/>
</dbReference>
<dbReference type="GO" id="GO:0019242">
    <property type="term" value="P:methylglyoxal biosynthetic process"/>
    <property type="evidence" value="ECO:0007669"/>
    <property type="project" value="InterPro"/>
</dbReference>
<dbReference type="InterPro" id="IPR004363">
    <property type="entry name" value="Methylgl_synth"/>
</dbReference>
<dbReference type="SUPFAM" id="SSF52335">
    <property type="entry name" value="Methylglyoxal synthase-like"/>
    <property type="match status" value="2"/>
</dbReference>
<proteinExistence type="inferred from homology"/>
<dbReference type="InterPro" id="IPR011607">
    <property type="entry name" value="MGS-like_dom"/>
</dbReference>
<name>A0A316HZG1_9GAMM</name>
<dbReference type="PROSITE" id="PS01335">
    <property type="entry name" value="METHYLGLYOXAL_SYNTH"/>
    <property type="match status" value="1"/>
</dbReference>
<sequence>MRLGLAANQLHHAHADAALFRWLRACEAGIRELELGLHAVGRTYDAILRSGHLEGYAPLRRYPYGREGGLMKLVAEVVGLDGGRTLDGAIYLIDPVDPSSIFPEAVALKRQCVIHGKPFVSTVASARDWIEAERIHAGLAPDPAADVFHALESQTVALIAHDAMKPDMLAFADAAFDVLSRYARRIATGTTGQQLNELAWGRGWPRDTPWVERYRSGPMGGDAQIADLVLERRCQRAIFFEDPQVARQHEADIQLLERAVTTRTDEAVCITSPRVAARWVEAVRRRTAKR</sequence>
<dbReference type="AlphaFoldDB" id="A0A316HZG1"/>
<dbReference type="Proteomes" id="UP000245812">
    <property type="component" value="Unassembled WGS sequence"/>
</dbReference>